<evidence type="ECO:0000313" key="2">
    <source>
        <dbReference type="EMBL" id="ATL72326.1"/>
    </source>
</evidence>
<gene>
    <name evidence="2" type="ORF">CRH09_34215</name>
</gene>
<proteinExistence type="predicted"/>
<name>A0A291RXS7_9NOCA</name>
<evidence type="ECO:0000256" key="1">
    <source>
        <dbReference type="SAM" id="SignalP"/>
    </source>
</evidence>
<protein>
    <recommendedName>
        <fullName evidence="4">Carboxypeptidase regulatory-like domain-containing protein</fullName>
    </recommendedName>
</protein>
<feature type="chain" id="PRO_5012719436" description="Carboxypeptidase regulatory-like domain-containing protein" evidence="1">
    <location>
        <begin position="32"/>
        <end position="165"/>
    </location>
</feature>
<organism evidence="2 3">
    <name type="scientific">Nocardia terpenica</name>
    <dbReference type="NCBI Taxonomy" id="455432"/>
    <lineage>
        <taxon>Bacteria</taxon>
        <taxon>Bacillati</taxon>
        <taxon>Actinomycetota</taxon>
        <taxon>Actinomycetes</taxon>
        <taxon>Mycobacteriales</taxon>
        <taxon>Nocardiaceae</taxon>
        <taxon>Nocardia</taxon>
    </lineage>
</organism>
<evidence type="ECO:0008006" key="4">
    <source>
        <dbReference type="Google" id="ProtNLM"/>
    </source>
</evidence>
<feature type="signal peptide" evidence="1">
    <location>
        <begin position="1"/>
        <end position="31"/>
    </location>
</feature>
<dbReference type="Proteomes" id="UP000221961">
    <property type="component" value="Chromosome"/>
</dbReference>
<dbReference type="AlphaFoldDB" id="A0A291RXS7"/>
<evidence type="ECO:0000313" key="3">
    <source>
        <dbReference type="Proteomes" id="UP000221961"/>
    </source>
</evidence>
<keyword evidence="1" id="KW-0732">Signal</keyword>
<accession>A0A291RXS7</accession>
<reference evidence="2 3" key="1">
    <citation type="submission" date="2017-10" db="EMBL/GenBank/DDBJ databases">
        <title>Comparative genomics between pathogenic Norcardia.</title>
        <authorList>
            <person name="Zeng L."/>
        </authorList>
    </citation>
    <scope>NUCLEOTIDE SEQUENCE [LARGE SCALE GENOMIC DNA]</scope>
    <source>
        <strain evidence="2 3">NC_YFY_NT001</strain>
    </source>
</reference>
<sequence>MRMPKTARAIAVVLGSLGAAGAVASSTQASAQTVEFPQTPSVFYGGLCWGNIRTWADTSPDYPGRAVLNVQALPIQGVGPGQYPLAPLCNVDTTVSWTNTTTGATGQYRLNVVSGIYGSILYALFQDTGPGHIEVVVTTNNLSLPAHGSFEVPGPPPGPIPTSGQ</sequence>
<dbReference type="KEGG" id="ntp:CRH09_34215"/>
<dbReference type="EMBL" id="CP023778">
    <property type="protein sequence ID" value="ATL72326.1"/>
    <property type="molecule type" value="Genomic_DNA"/>
</dbReference>